<dbReference type="AlphaFoldDB" id="A0A0C9W8I9"/>
<dbReference type="EMBL" id="KN839849">
    <property type="protein sequence ID" value="KIJ63813.1"/>
    <property type="molecule type" value="Genomic_DNA"/>
</dbReference>
<feature type="compositionally biased region" description="Basic and acidic residues" evidence="1">
    <location>
        <begin position="1"/>
        <end position="10"/>
    </location>
</feature>
<feature type="compositionally biased region" description="Basic and acidic residues" evidence="1">
    <location>
        <begin position="30"/>
        <end position="39"/>
    </location>
</feature>
<evidence type="ECO:0000259" key="2">
    <source>
        <dbReference type="Pfam" id="PF24016"/>
    </source>
</evidence>
<dbReference type="OrthoDB" id="5289249at2759"/>
<dbReference type="InterPro" id="IPR055754">
    <property type="entry name" value="DUF7330"/>
</dbReference>
<evidence type="ECO:0000313" key="4">
    <source>
        <dbReference type="Proteomes" id="UP000053820"/>
    </source>
</evidence>
<evidence type="ECO:0000313" key="3">
    <source>
        <dbReference type="EMBL" id="KIJ63813.1"/>
    </source>
</evidence>
<keyword evidence="4" id="KW-1185">Reference proteome</keyword>
<dbReference type="HOGENOM" id="CLU_070382_3_0_1"/>
<reference evidence="3 4" key="1">
    <citation type="submission" date="2014-04" db="EMBL/GenBank/DDBJ databases">
        <title>Evolutionary Origins and Diversification of the Mycorrhizal Mutualists.</title>
        <authorList>
            <consortium name="DOE Joint Genome Institute"/>
            <consortium name="Mycorrhizal Genomics Consortium"/>
            <person name="Kohler A."/>
            <person name="Kuo A."/>
            <person name="Nagy L.G."/>
            <person name="Floudas D."/>
            <person name="Copeland A."/>
            <person name="Barry K.W."/>
            <person name="Cichocki N."/>
            <person name="Veneault-Fourrey C."/>
            <person name="LaButti K."/>
            <person name="Lindquist E.A."/>
            <person name="Lipzen A."/>
            <person name="Lundell T."/>
            <person name="Morin E."/>
            <person name="Murat C."/>
            <person name="Riley R."/>
            <person name="Ohm R."/>
            <person name="Sun H."/>
            <person name="Tunlid A."/>
            <person name="Henrissat B."/>
            <person name="Grigoriev I.V."/>
            <person name="Hibbett D.S."/>
            <person name="Martin F."/>
        </authorList>
    </citation>
    <scope>NUCLEOTIDE SEQUENCE [LARGE SCALE GENOMIC DNA]</scope>
    <source>
        <strain evidence="3 4">MD-312</strain>
    </source>
</reference>
<name>A0A0C9W8I9_9AGAM</name>
<dbReference type="Proteomes" id="UP000053820">
    <property type="component" value="Unassembled WGS sequence"/>
</dbReference>
<dbReference type="Pfam" id="PF24016">
    <property type="entry name" value="DUF7330"/>
    <property type="match status" value="1"/>
</dbReference>
<gene>
    <name evidence="3" type="ORF">HYDPIDRAFT_133689</name>
</gene>
<sequence>MIISEKELPESSKLAEVQQERAASFAEGQGEDHPPAYDDHIHDTSVLAGSSTTPVNMVAPPEVKPTNFFSLIQRDSSIKGTYVIDPHLQLPTSLLLPLQAGETEEERKNLYLHTRDGYIDADVWLVGRKANEKSPLNKKRTTLSVSSNDGSVTAKVHSIDIIDPFFLDIFARDGRVTVLLPRSFHGPLNLKARHHGHALSDGLLRSSTSLGTADHTSRYFVGDFSAASGQQWKGDELRVETRDGKIKVRYIDEIEISKGGFFSRIFSM</sequence>
<accession>A0A0C9W8I9</accession>
<organism evidence="3 4">
    <name type="scientific">Hydnomerulius pinastri MD-312</name>
    <dbReference type="NCBI Taxonomy" id="994086"/>
    <lineage>
        <taxon>Eukaryota</taxon>
        <taxon>Fungi</taxon>
        <taxon>Dikarya</taxon>
        <taxon>Basidiomycota</taxon>
        <taxon>Agaricomycotina</taxon>
        <taxon>Agaricomycetes</taxon>
        <taxon>Agaricomycetidae</taxon>
        <taxon>Boletales</taxon>
        <taxon>Boletales incertae sedis</taxon>
        <taxon>Leucogyrophana</taxon>
    </lineage>
</organism>
<protein>
    <recommendedName>
        <fullName evidence="2">DUF7330 domain-containing protein</fullName>
    </recommendedName>
</protein>
<feature type="domain" description="DUF7330" evidence="2">
    <location>
        <begin position="67"/>
        <end position="253"/>
    </location>
</feature>
<evidence type="ECO:0000256" key="1">
    <source>
        <dbReference type="SAM" id="MobiDB-lite"/>
    </source>
</evidence>
<proteinExistence type="predicted"/>
<feature type="region of interest" description="Disordered" evidence="1">
    <location>
        <begin position="1"/>
        <end position="39"/>
    </location>
</feature>